<gene>
    <name evidence="2" type="ORF">GOODEAATRI_009024</name>
</gene>
<feature type="compositionally biased region" description="Polar residues" evidence="1">
    <location>
        <begin position="40"/>
        <end position="57"/>
    </location>
</feature>
<dbReference type="EMBL" id="JAHRIO010070459">
    <property type="protein sequence ID" value="MEQ2181206.1"/>
    <property type="molecule type" value="Genomic_DNA"/>
</dbReference>
<sequence length="57" mass="5955">DRAEGAEASLEGGLSRLTLTGSQNPGDSEDEQDPHYINPEISSPSSATSILLLNSVQ</sequence>
<dbReference type="Proteomes" id="UP001476798">
    <property type="component" value="Unassembled WGS sequence"/>
</dbReference>
<evidence type="ECO:0000313" key="3">
    <source>
        <dbReference type="Proteomes" id="UP001476798"/>
    </source>
</evidence>
<accession>A0ABV0PCN7</accession>
<evidence type="ECO:0000256" key="1">
    <source>
        <dbReference type="SAM" id="MobiDB-lite"/>
    </source>
</evidence>
<feature type="non-terminal residue" evidence="2">
    <location>
        <position position="1"/>
    </location>
</feature>
<name>A0ABV0PCN7_9TELE</name>
<feature type="region of interest" description="Disordered" evidence="1">
    <location>
        <begin position="1"/>
        <end position="57"/>
    </location>
</feature>
<organism evidence="2 3">
    <name type="scientific">Goodea atripinnis</name>
    <dbReference type="NCBI Taxonomy" id="208336"/>
    <lineage>
        <taxon>Eukaryota</taxon>
        <taxon>Metazoa</taxon>
        <taxon>Chordata</taxon>
        <taxon>Craniata</taxon>
        <taxon>Vertebrata</taxon>
        <taxon>Euteleostomi</taxon>
        <taxon>Actinopterygii</taxon>
        <taxon>Neopterygii</taxon>
        <taxon>Teleostei</taxon>
        <taxon>Neoteleostei</taxon>
        <taxon>Acanthomorphata</taxon>
        <taxon>Ovalentaria</taxon>
        <taxon>Atherinomorphae</taxon>
        <taxon>Cyprinodontiformes</taxon>
        <taxon>Goodeidae</taxon>
        <taxon>Goodea</taxon>
    </lineage>
</organism>
<feature type="compositionally biased region" description="Polar residues" evidence="1">
    <location>
        <begin position="17"/>
        <end position="26"/>
    </location>
</feature>
<evidence type="ECO:0000313" key="2">
    <source>
        <dbReference type="EMBL" id="MEQ2181206.1"/>
    </source>
</evidence>
<comment type="caution">
    <text evidence="2">The sequence shown here is derived from an EMBL/GenBank/DDBJ whole genome shotgun (WGS) entry which is preliminary data.</text>
</comment>
<reference evidence="2 3" key="1">
    <citation type="submission" date="2021-06" db="EMBL/GenBank/DDBJ databases">
        <authorList>
            <person name="Palmer J.M."/>
        </authorList>
    </citation>
    <scope>NUCLEOTIDE SEQUENCE [LARGE SCALE GENOMIC DNA]</scope>
    <source>
        <strain evidence="2 3">GA_2019</strain>
        <tissue evidence="2">Muscle</tissue>
    </source>
</reference>
<proteinExistence type="predicted"/>
<keyword evidence="3" id="KW-1185">Reference proteome</keyword>
<protein>
    <submittedName>
        <fullName evidence="2">Uncharacterized protein</fullName>
    </submittedName>
</protein>